<keyword evidence="3" id="KW-1185">Reference proteome</keyword>
<evidence type="ECO:0000313" key="2">
    <source>
        <dbReference type="EMBL" id="SDO50615.1"/>
    </source>
</evidence>
<dbReference type="PROSITE" id="PS51788">
    <property type="entry name" value="CULT"/>
    <property type="match status" value="1"/>
</dbReference>
<dbReference type="InterPro" id="IPR034750">
    <property type="entry name" value="CULT"/>
</dbReference>
<evidence type="ECO:0000259" key="1">
    <source>
        <dbReference type="PROSITE" id="PS51788"/>
    </source>
</evidence>
<dbReference type="CDD" id="cd15777">
    <property type="entry name" value="CRBN_C_like"/>
    <property type="match status" value="1"/>
</dbReference>
<protein>
    <recommendedName>
        <fullName evidence="1">CULT domain-containing protein</fullName>
    </recommendedName>
</protein>
<reference evidence="2 3" key="1">
    <citation type="submission" date="2016-10" db="EMBL/GenBank/DDBJ databases">
        <authorList>
            <person name="de Groot N.N."/>
        </authorList>
    </citation>
    <scope>NUCLEOTIDE SEQUENCE [LARGE SCALE GENOMIC DNA]</scope>
    <source>
        <strain evidence="2 3">DSM 12130</strain>
    </source>
</reference>
<dbReference type="FunFam" id="2.170.150.20:FF:000007">
    <property type="entry name" value="Protein cereblon"/>
    <property type="match status" value="1"/>
</dbReference>
<dbReference type="AlphaFoldDB" id="A0A1H0K3L4"/>
<accession>A0A1H0K3L4</accession>
<sequence length="139" mass="15796">MVIPVNNVLETIYCFRTSDFRKTGRPDAKVLDKTRSDPERTITCKVCGYTITAEKHAIAIDGSHSHTYFNPAGIVFELGAFRQAPGCQVFGEPTKEFTWFAGYLWQFAVCRQCKEHLGWYYIGATSDFFGLILTKLNRP</sequence>
<dbReference type="STRING" id="91360.SAMN05660330_00430"/>
<gene>
    <name evidence="2" type="ORF">SAMN05660330_00430</name>
</gene>
<dbReference type="OrthoDB" id="6197001at2"/>
<dbReference type="Gene3D" id="2.170.150.20">
    <property type="entry name" value="Peptide methionine sulfoxide reductase"/>
    <property type="match status" value="1"/>
</dbReference>
<dbReference type="Proteomes" id="UP000199073">
    <property type="component" value="Unassembled WGS sequence"/>
</dbReference>
<organism evidence="2 3">
    <name type="scientific">Desulforhopalus singaporensis</name>
    <dbReference type="NCBI Taxonomy" id="91360"/>
    <lineage>
        <taxon>Bacteria</taxon>
        <taxon>Pseudomonadati</taxon>
        <taxon>Thermodesulfobacteriota</taxon>
        <taxon>Desulfobulbia</taxon>
        <taxon>Desulfobulbales</taxon>
        <taxon>Desulfocapsaceae</taxon>
        <taxon>Desulforhopalus</taxon>
    </lineage>
</organism>
<evidence type="ECO:0000313" key="3">
    <source>
        <dbReference type="Proteomes" id="UP000199073"/>
    </source>
</evidence>
<dbReference type="EMBL" id="FNJI01000002">
    <property type="protein sequence ID" value="SDO50615.1"/>
    <property type="molecule type" value="Genomic_DNA"/>
</dbReference>
<feature type="domain" description="CULT" evidence="1">
    <location>
        <begin position="39"/>
        <end position="139"/>
    </location>
</feature>
<dbReference type="RefSeq" id="WP_092219290.1">
    <property type="nucleotide sequence ID" value="NZ_FNJI01000002.1"/>
</dbReference>
<name>A0A1H0K3L4_9BACT</name>
<proteinExistence type="predicted"/>